<organism evidence="1 2">
    <name type="scientific">Brachionus plicatilis</name>
    <name type="common">Marine rotifer</name>
    <name type="synonym">Brachionus muelleri</name>
    <dbReference type="NCBI Taxonomy" id="10195"/>
    <lineage>
        <taxon>Eukaryota</taxon>
        <taxon>Metazoa</taxon>
        <taxon>Spiralia</taxon>
        <taxon>Gnathifera</taxon>
        <taxon>Rotifera</taxon>
        <taxon>Eurotatoria</taxon>
        <taxon>Monogononta</taxon>
        <taxon>Pseudotrocha</taxon>
        <taxon>Ploima</taxon>
        <taxon>Brachionidae</taxon>
        <taxon>Brachionus</taxon>
    </lineage>
</organism>
<keyword evidence="2" id="KW-1185">Reference proteome</keyword>
<reference evidence="1 2" key="1">
    <citation type="journal article" date="2018" name="Sci. Rep.">
        <title>Genomic signatures of local adaptation to the degree of environmental predictability in rotifers.</title>
        <authorList>
            <person name="Franch-Gras L."/>
            <person name="Hahn C."/>
            <person name="Garcia-Roger E.M."/>
            <person name="Carmona M.J."/>
            <person name="Serra M."/>
            <person name="Gomez A."/>
        </authorList>
    </citation>
    <scope>NUCLEOTIDE SEQUENCE [LARGE SCALE GENOMIC DNA]</scope>
    <source>
        <strain evidence="1">HYR1</strain>
    </source>
</reference>
<gene>
    <name evidence="1" type="ORF">BpHYR1_040488</name>
</gene>
<comment type="caution">
    <text evidence="1">The sequence shown here is derived from an EMBL/GenBank/DDBJ whole genome shotgun (WGS) entry which is preliminary data.</text>
</comment>
<dbReference type="AlphaFoldDB" id="A0A3M7SNJ6"/>
<evidence type="ECO:0000313" key="2">
    <source>
        <dbReference type="Proteomes" id="UP000276133"/>
    </source>
</evidence>
<sequence length="96" mass="10848">MFGRSLSINILKIKKGSSFLKSMSLTFSLNLTKIALLKVIVKSLTRLFLIVGINKTKPPPLNEEKEKVFIVVVVSVLVVELQLKLTLIRGLERRKE</sequence>
<evidence type="ECO:0000313" key="1">
    <source>
        <dbReference type="EMBL" id="RNA37309.1"/>
    </source>
</evidence>
<accession>A0A3M7SNJ6</accession>
<protein>
    <submittedName>
        <fullName evidence="1">Uncharacterized protein</fullName>
    </submittedName>
</protein>
<dbReference type="Proteomes" id="UP000276133">
    <property type="component" value="Unassembled WGS sequence"/>
</dbReference>
<proteinExistence type="predicted"/>
<name>A0A3M7SNJ6_BRAPC</name>
<dbReference type="EMBL" id="REGN01001062">
    <property type="protein sequence ID" value="RNA37309.1"/>
    <property type="molecule type" value="Genomic_DNA"/>
</dbReference>